<dbReference type="OrthoDB" id="5862884at2759"/>
<dbReference type="SUPFAM" id="SSF56672">
    <property type="entry name" value="DNA/RNA polymerases"/>
    <property type="match status" value="1"/>
</dbReference>
<keyword evidence="1" id="KW-0511">Multifunctional enzyme</keyword>
<evidence type="ECO:0000256" key="2">
    <source>
        <dbReference type="SAM" id="MobiDB-lite"/>
    </source>
</evidence>
<protein>
    <recommendedName>
        <fullName evidence="3">Reverse transcriptase/retrotransposon-derived protein RNase H-like domain-containing protein</fullName>
    </recommendedName>
</protein>
<evidence type="ECO:0000313" key="4">
    <source>
        <dbReference type="EMBL" id="KIH49807.1"/>
    </source>
</evidence>
<dbReference type="AlphaFoldDB" id="A0A0C2CJ37"/>
<dbReference type="Proteomes" id="UP000054047">
    <property type="component" value="Unassembled WGS sequence"/>
</dbReference>
<dbReference type="GO" id="GO:0003824">
    <property type="term" value="F:catalytic activity"/>
    <property type="evidence" value="ECO:0007669"/>
    <property type="project" value="UniProtKB-KW"/>
</dbReference>
<dbReference type="Pfam" id="PF17919">
    <property type="entry name" value="RT_RNaseH_2"/>
    <property type="match status" value="1"/>
</dbReference>
<dbReference type="InterPro" id="IPR041577">
    <property type="entry name" value="RT_RNaseH_2"/>
</dbReference>
<accession>A0A0C2CJ37</accession>
<dbReference type="InterPro" id="IPR043502">
    <property type="entry name" value="DNA/RNA_pol_sf"/>
</dbReference>
<dbReference type="EMBL" id="KN751878">
    <property type="protein sequence ID" value="KIH49807.1"/>
    <property type="molecule type" value="Genomic_DNA"/>
</dbReference>
<feature type="domain" description="Reverse transcriptase/retrotransposon-derived protein RNase H-like" evidence="3">
    <location>
        <begin position="23"/>
        <end position="100"/>
    </location>
</feature>
<keyword evidence="5" id="KW-1185">Reference proteome</keyword>
<organism evidence="4 5">
    <name type="scientific">Ancylostoma duodenale</name>
    <dbReference type="NCBI Taxonomy" id="51022"/>
    <lineage>
        <taxon>Eukaryota</taxon>
        <taxon>Metazoa</taxon>
        <taxon>Ecdysozoa</taxon>
        <taxon>Nematoda</taxon>
        <taxon>Chromadorea</taxon>
        <taxon>Rhabditida</taxon>
        <taxon>Rhabditina</taxon>
        <taxon>Rhabditomorpha</taxon>
        <taxon>Strongyloidea</taxon>
        <taxon>Ancylostomatidae</taxon>
        <taxon>Ancylostomatinae</taxon>
        <taxon>Ancylostoma</taxon>
    </lineage>
</organism>
<gene>
    <name evidence="4" type="ORF">ANCDUO_20117</name>
</gene>
<reference evidence="4 5" key="1">
    <citation type="submission" date="2013-12" db="EMBL/GenBank/DDBJ databases">
        <title>Draft genome of the parsitic nematode Ancylostoma duodenale.</title>
        <authorList>
            <person name="Mitreva M."/>
        </authorList>
    </citation>
    <scope>NUCLEOTIDE SEQUENCE [LARGE SCALE GENOMIC DNA]</scope>
    <source>
        <strain evidence="4 5">Zhejiang</strain>
    </source>
</reference>
<evidence type="ECO:0000256" key="1">
    <source>
        <dbReference type="ARBA" id="ARBA00023268"/>
    </source>
</evidence>
<dbReference type="PANTHER" id="PTHR37984:SF5">
    <property type="entry name" value="PROTEIN NYNRIN-LIKE"/>
    <property type="match status" value="1"/>
</dbReference>
<name>A0A0C2CJ37_9BILA</name>
<proteinExistence type="predicted"/>
<feature type="region of interest" description="Disordered" evidence="2">
    <location>
        <begin position="113"/>
        <end position="132"/>
    </location>
</feature>
<sequence length="132" mass="14522">MVSELRQLRALMDAILKDVPSIWTMECQEPFQRSKDTFVSDLLFTHFDNSKEIVKAVDASEYGIGAVISHRFPDGTEKAIKNASRSLTASEKNCGQVERKSTPSPLMSESFTATTMDGASGCDGSQTTHRCI</sequence>
<dbReference type="InterPro" id="IPR050951">
    <property type="entry name" value="Retrovirus_Pol_polyprotein"/>
</dbReference>
<dbReference type="PANTHER" id="PTHR37984">
    <property type="entry name" value="PROTEIN CBG26694"/>
    <property type="match status" value="1"/>
</dbReference>
<evidence type="ECO:0000259" key="3">
    <source>
        <dbReference type="Pfam" id="PF17919"/>
    </source>
</evidence>
<evidence type="ECO:0000313" key="5">
    <source>
        <dbReference type="Proteomes" id="UP000054047"/>
    </source>
</evidence>